<protein>
    <submittedName>
        <fullName evidence="1">Uncharacterized protein</fullName>
    </submittedName>
</protein>
<dbReference type="EMBL" id="QEFH01000021">
    <property type="protein sequence ID" value="PVU70662.1"/>
    <property type="molecule type" value="Genomic_DNA"/>
</dbReference>
<gene>
    <name evidence="1" type="ORF">DDW05_02550</name>
</gene>
<organism evidence="1 2">
    <name type="scientific">Nanobsidianus stetteri</name>
    <dbReference type="NCBI Taxonomy" id="1294122"/>
    <lineage>
        <taxon>Archaea</taxon>
        <taxon>Nanobdellota</taxon>
        <taxon>Candidatus Nanoarchaeia</taxon>
        <taxon>Nanoarchaeales</taxon>
        <taxon>Nanopusillaceae</taxon>
        <taxon>Candidatus Nanobsidianus</taxon>
    </lineage>
</organism>
<evidence type="ECO:0000313" key="1">
    <source>
        <dbReference type="EMBL" id="PVU70662.1"/>
    </source>
</evidence>
<name>A0A2T9WS80_NANST</name>
<dbReference type="AlphaFoldDB" id="A0A2T9WS80"/>
<evidence type="ECO:0000313" key="2">
    <source>
        <dbReference type="Proteomes" id="UP000245908"/>
    </source>
</evidence>
<proteinExistence type="predicted"/>
<comment type="caution">
    <text evidence="1">The sequence shown here is derived from an EMBL/GenBank/DDBJ whole genome shotgun (WGS) entry which is preliminary data.</text>
</comment>
<dbReference type="Proteomes" id="UP000245908">
    <property type="component" value="Unassembled WGS sequence"/>
</dbReference>
<accession>A0A2T9WS80</accession>
<reference evidence="1 2" key="1">
    <citation type="journal article" date="2015" name="Appl. Environ. Microbiol.">
        <title>Nanoarchaeota, Their Sulfolobales Host, and Nanoarchaeota Virus Distribution across Yellowstone National Park Hot Springs.</title>
        <authorList>
            <person name="Munson-McGee J.H."/>
            <person name="Field E.K."/>
            <person name="Bateson M."/>
            <person name="Rooney C."/>
            <person name="Stepanauskas R."/>
            <person name="Young M.J."/>
        </authorList>
    </citation>
    <scope>NUCLEOTIDE SEQUENCE [LARGE SCALE GENOMIC DNA]</scope>
    <source>
        <strain evidence="1">SCGC AB-777_O03</strain>
    </source>
</reference>
<feature type="non-terminal residue" evidence="1">
    <location>
        <position position="61"/>
    </location>
</feature>
<sequence>MKLLKILIFGLMVILISRFAHSQWYTIYILNAQSQATPAPFQQDIAICNGSINIGPNFAYV</sequence>